<comment type="caution">
    <text evidence="5">The sequence shown here is derived from an EMBL/GenBank/DDBJ whole genome shotgun (WGS) entry which is preliminary data.</text>
</comment>
<dbReference type="PANTHER" id="PTHR33619">
    <property type="entry name" value="POLYSACCHARIDE EXPORT PROTEIN GFCE-RELATED"/>
    <property type="match status" value="1"/>
</dbReference>
<dbReference type="Gene3D" id="3.10.560.10">
    <property type="entry name" value="Outer membrane lipoprotein wza domain like"/>
    <property type="match status" value="1"/>
</dbReference>
<name>A0A9D1VB43_9BACT</name>
<evidence type="ECO:0000313" key="5">
    <source>
        <dbReference type="EMBL" id="HIX19589.1"/>
    </source>
</evidence>
<proteinExistence type="predicted"/>
<accession>A0A9D1VB43</accession>
<protein>
    <submittedName>
        <fullName evidence="5">Polysaccharide biosynthesis/export family protein</fullName>
    </submittedName>
</protein>
<dbReference type="Pfam" id="PF10531">
    <property type="entry name" value="SLBB"/>
    <property type="match status" value="1"/>
</dbReference>
<evidence type="ECO:0000259" key="3">
    <source>
        <dbReference type="Pfam" id="PF02563"/>
    </source>
</evidence>
<sequence>MFKYIDKFLLVALAFFCLFASVSSAQVTAEPRAVRGGIVTVRINDIPETDLAKVNGEYNVDASLGTIKLPYLEKPLYVAGKTARQVEDLIRSEYVKQQIYKRPIVQATVVNSEELKEAMVRYVTVSGYVLNKKNVRYREGMTLLEAILECGDITDYGSRNIQVTRRNVTRTYDYFSAKDRNLKLMPDDQIFVQKRGAFEGRPGSVGR</sequence>
<dbReference type="Pfam" id="PF02563">
    <property type="entry name" value="Poly_export"/>
    <property type="match status" value="1"/>
</dbReference>
<feature type="domain" description="Soluble ligand binding" evidence="4">
    <location>
        <begin position="122"/>
        <end position="167"/>
    </location>
</feature>
<feature type="chain" id="PRO_5039457363" evidence="2">
    <location>
        <begin position="26"/>
        <end position="207"/>
    </location>
</feature>
<dbReference type="Proteomes" id="UP000823964">
    <property type="component" value="Unassembled WGS sequence"/>
</dbReference>
<feature type="domain" description="Polysaccharide export protein N-terminal" evidence="3">
    <location>
        <begin position="38"/>
        <end position="109"/>
    </location>
</feature>
<dbReference type="Gene3D" id="3.30.1950.10">
    <property type="entry name" value="wza like domain"/>
    <property type="match status" value="1"/>
</dbReference>
<reference evidence="5" key="2">
    <citation type="submission" date="2021-04" db="EMBL/GenBank/DDBJ databases">
        <authorList>
            <person name="Gilroy R."/>
        </authorList>
    </citation>
    <scope>NUCLEOTIDE SEQUENCE</scope>
    <source>
        <strain evidence="5">14975</strain>
    </source>
</reference>
<dbReference type="InterPro" id="IPR019554">
    <property type="entry name" value="Soluble_ligand-bd"/>
</dbReference>
<dbReference type="EMBL" id="DXFQ01000051">
    <property type="protein sequence ID" value="HIX19589.1"/>
    <property type="molecule type" value="Genomic_DNA"/>
</dbReference>
<dbReference type="InterPro" id="IPR049712">
    <property type="entry name" value="Poly_export"/>
</dbReference>
<keyword evidence="1 2" id="KW-0732">Signal</keyword>
<feature type="signal peptide" evidence="2">
    <location>
        <begin position="1"/>
        <end position="25"/>
    </location>
</feature>
<evidence type="ECO:0000259" key="4">
    <source>
        <dbReference type="Pfam" id="PF10531"/>
    </source>
</evidence>
<dbReference type="PANTHER" id="PTHR33619:SF3">
    <property type="entry name" value="POLYSACCHARIDE EXPORT PROTEIN GFCE-RELATED"/>
    <property type="match status" value="1"/>
</dbReference>
<reference evidence="5" key="1">
    <citation type="journal article" date="2021" name="PeerJ">
        <title>Extensive microbial diversity within the chicken gut microbiome revealed by metagenomics and culture.</title>
        <authorList>
            <person name="Gilroy R."/>
            <person name="Ravi A."/>
            <person name="Getino M."/>
            <person name="Pursley I."/>
            <person name="Horton D.L."/>
            <person name="Alikhan N.F."/>
            <person name="Baker D."/>
            <person name="Gharbi K."/>
            <person name="Hall N."/>
            <person name="Watson M."/>
            <person name="Adriaenssens E.M."/>
            <person name="Foster-Nyarko E."/>
            <person name="Jarju S."/>
            <person name="Secka A."/>
            <person name="Antonio M."/>
            <person name="Oren A."/>
            <person name="Chaudhuri R.R."/>
            <person name="La Ragione R."/>
            <person name="Hildebrand F."/>
            <person name="Pallen M.J."/>
        </authorList>
    </citation>
    <scope>NUCLEOTIDE SEQUENCE</scope>
    <source>
        <strain evidence="5">14975</strain>
    </source>
</reference>
<dbReference type="GO" id="GO:0015159">
    <property type="term" value="F:polysaccharide transmembrane transporter activity"/>
    <property type="evidence" value="ECO:0007669"/>
    <property type="project" value="InterPro"/>
</dbReference>
<organism evidence="5 6">
    <name type="scientific">Candidatus Akkermansia intestinigallinarum</name>
    <dbReference type="NCBI Taxonomy" id="2838431"/>
    <lineage>
        <taxon>Bacteria</taxon>
        <taxon>Pseudomonadati</taxon>
        <taxon>Verrucomicrobiota</taxon>
        <taxon>Verrucomicrobiia</taxon>
        <taxon>Verrucomicrobiales</taxon>
        <taxon>Akkermansiaceae</taxon>
        <taxon>Akkermansia</taxon>
    </lineage>
</organism>
<evidence type="ECO:0000256" key="1">
    <source>
        <dbReference type="ARBA" id="ARBA00022729"/>
    </source>
</evidence>
<evidence type="ECO:0000313" key="6">
    <source>
        <dbReference type="Proteomes" id="UP000823964"/>
    </source>
</evidence>
<gene>
    <name evidence="5" type="ORF">H9862_03175</name>
</gene>
<evidence type="ECO:0000256" key="2">
    <source>
        <dbReference type="SAM" id="SignalP"/>
    </source>
</evidence>
<dbReference type="AlphaFoldDB" id="A0A9D1VB43"/>
<dbReference type="InterPro" id="IPR003715">
    <property type="entry name" value="Poly_export_N"/>
</dbReference>